<dbReference type="CDD" id="cd01109">
    <property type="entry name" value="HTH_YyaN"/>
    <property type="match status" value="1"/>
</dbReference>
<gene>
    <name evidence="3" type="ORF">KQI20_06945</name>
</gene>
<dbReference type="InterPro" id="IPR047057">
    <property type="entry name" value="MerR_fam"/>
</dbReference>
<dbReference type="PANTHER" id="PTHR30204">
    <property type="entry name" value="REDOX-CYCLING DRUG-SENSING TRANSCRIPTIONAL ACTIVATOR SOXR"/>
    <property type="match status" value="1"/>
</dbReference>
<protein>
    <submittedName>
        <fullName evidence="3">MerR family transcriptional regulator</fullName>
    </submittedName>
</protein>
<keyword evidence="4" id="KW-1185">Reference proteome</keyword>
<dbReference type="InterPro" id="IPR000551">
    <property type="entry name" value="MerR-type_HTH_dom"/>
</dbReference>
<keyword evidence="1" id="KW-0175">Coiled coil</keyword>
<dbReference type="SMART" id="SM00422">
    <property type="entry name" value="HTH_MERR"/>
    <property type="match status" value="1"/>
</dbReference>
<feature type="domain" description="HTH merR-type" evidence="2">
    <location>
        <begin position="1"/>
        <end position="69"/>
    </location>
</feature>
<comment type="caution">
    <text evidence="3">The sequence shown here is derived from an EMBL/GenBank/DDBJ whole genome shotgun (WGS) entry which is preliminary data.</text>
</comment>
<dbReference type="EMBL" id="JAHLOQ010000015">
    <property type="protein sequence ID" value="MBU5336172.1"/>
    <property type="molecule type" value="Genomic_DNA"/>
</dbReference>
<evidence type="ECO:0000313" key="3">
    <source>
        <dbReference type="EMBL" id="MBU5336172.1"/>
    </source>
</evidence>
<evidence type="ECO:0000313" key="4">
    <source>
        <dbReference type="Proteomes" id="UP001196301"/>
    </source>
</evidence>
<organism evidence="3 4">
    <name type="scientific">Intestinibacter bartlettii</name>
    <dbReference type="NCBI Taxonomy" id="261299"/>
    <lineage>
        <taxon>Bacteria</taxon>
        <taxon>Bacillati</taxon>
        <taxon>Bacillota</taxon>
        <taxon>Clostridia</taxon>
        <taxon>Peptostreptococcales</taxon>
        <taxon>Peptostreptococcaceae</taxon>
        <taxon>Intestinibacter</taxon>
    </lineage>
</organism>
<dbReference type="RefSeq" id="WP_216569296.1">
    <property type="nucleotide sequence ID" value="NZ_JAHLOQ010000015.1"/>
</dbReference>
<reference evidence="3 4" key="1">
    <citation type="submission" date="2021-06" db="EMBL/GenBank/DDBJ databases">
        <authorList>
            <person name="Sun Q."/>
            <person name="Li D."/>
        </authorList>
    </citation>
    <scope>NUCLEOTIDE SEQUENCE [LARGE SCALE GENOMIC DNA]</scope>
    <source>
        <strain evidence="3 4">N19</strain>
    </source>
</reference>
<sequence>MTIKEVSERTGISIDNLRYYERVGIIPDVPRTKSGIRDYDETSIQWIELAMRFKKAGMSLENIREYIQLSLKGESTKDERWNILLETKSQIEQKMNDLQETLDVINYKMENYENKCEPITKELIKSLKNKRETKS</sequence>
<name>A0ABS6DWH5_9FIRM</name>
<dbReference type="Proteomes" id="UP001196301">
    <property type="component" value="Unassembled WGS sequence"/>
</dbReference>
<proteinExistence type="predicted"/>
<evidence type="ECO:0000256" key="1">
    <source>
        <dbReference type="SAM" id="Coils"/>
    </source>
</evidence>
<dbReference type="PANTHER" id="PTHR30204:SF98">
    <property type="entry name" value="HTH-TYPE TRANSCRIPTIONAL REGULATOR ADHR"/>
    <property type="match status" value="1"/>
</dbReference>
<evidence type="ECO:0000259" key="2">
    <source>
        <dbReference type="PROSITE" id="PS50937"/>
    </source>
</evidence>
<feature type="coiled-coil region" evidence="1">
    <location>
        <begin position="88"/>
        <end position="115"/>
    </location>
</feature>
<accession>A0ABS6DWH5</accession>
<dbReference type="Pfam" id="PF13411">
    <property type="entry name" value="MerR_1"/>
    <property type="match status" value="1"/>
</dbReference>
<dbReference type="PROSITE" id="PS50937">
    <property type="entry name" value="HTH_MERR_2"/>
    <property type="match status" value="1"/>
</dbReference>